<organism evidence="9 11">
    <name type="scientific">Spinacia oleracea</name>
    <name type="common">Spinach</name>
    <dbReference type="NCBI Taxonomy" id="3562"/>
    <lineage>
        <taxon>Eukaryota</taxon>
        <taxon>Viridiplantae</taxon>
        <taxon>Streptophyta</taxon>
        <taxon>Embryophyta</taxon>
        <taxon>Tracheophyta</taxon>
        <taxon>Spermatophyta</taxon>
        <taxon>Magnoliopsida</taxon>
        <taxon>eudicotyledons</taxon>
        <taxon>Gunneridae</taxon>
        <taxon>Pentapetalae</taxon>
        <taxon>Caryophyllales</taxon>
        <taxon>Chenopodiaceae</taxon>
        <taxon>Chenopodioideae</taxon>
        <taxon>Anserineae</taxon>
        <taxon>Spinacia</taxon>
    </lineage>
</organism>
<reference evidence="9" key="1">
    <citation type="journal article" date="2021" name="Nat. Commun.">
        <title>Genomic analyses provide insights into spinach domestication and the genetic basis of agronomic traits.</title>
        <authorList>
            <person name="Cai X."/>
            <person name="Sun X."/>
            <person name="Xu C."/>
            <person name="Sun H."/>
            <person name="Wang X."/>
            <person name="Ge C."/>
            <person name="Zhang Z."/>
            <person name="Wang Q."/>
            <person name="Fei Z."/>
            <person name="Jiao C."/>
            <person name="Wang Q."/>
        </authorList>
    </citation>
    <scope>NUCLEOTIDE SEQUENCE [LARGE SCALE GENOMIC DNA]</scope>
    <source>
        <strain evidence="9">cv. Varoflay</strain>
    </source>
</reference>
<feature type="compositionally biased region" description="Polar residues" evidence="7">
    <location>
        <begin position="238"/>
        <end position="247"/>
    </location>
</feature>
<keyword evidence="3 6" id="KW-0805">Transcription regulation</keyword>
<gene>
    <name evidence="10 11" type="primary">LOC110801655</name>
</gene>
<evidence type="ECO:0000259" key="8">
    <source>
        <dbReference type="SMART" id="SM00333"/>
    </source>
</evidence>
<keyword evidence="9" id="KW-1185">Reference proteome</keyword>
<comment type="similarity">
    <text evidence="2 6">Belongs to the enhancer of polycomb family.</text>
</comment>
<keyword evidence="4 6" id="KW-0804">Transcription</keyword>
<feature type="region of interest" description="Disordered" evidence="7">
    <location>
        <begin position="196"/>
        <end position="284"/>
    </location>
</feature>
<feature type="region of interest" description="Disordered" evidence="7">
    <location>
        <begin position="340"/>
        <end position="367"/>
    </location>
</feature>
<evidence type="ECO:0000313" key="9">
    <source>
        <dbReference type="Proteomes" id="UP000813463"/>
    </source>
</evidence>
<feature type="compositionally biased region" description="Polar residues" evidence="7">
    <location>
        <begin position="155"/>
        <end position="164"/>
    </location>
</feature>
<dbReference type="OrthoDB" id="435275at2759"/>
<sequence length="1694" mass="189875">MLMEDRAEKVHGTENAEKSMSLDVQRVYNQRPWVSAGKKRGSGNGGGSSGSGLKRKLDPDDQNETRKKSKKEVLLSSLSPGKKNKKSAGEVCKSRLNSASVDSGKPESREGSRVDGGSVSYGGISLNLNGNVNIPKRPRDLVRRKKVEVDLVSKQGGTSSSKASSAEREGKLNGNAGGTLLQNGIANGNFAQNGECEGTSNGSVTEKVKRKNNSHDHKENRSSSPDLLCNLKRDDSHSSLGNGNSVTRKARRDHKKNKDSRTRSPGLTVEAKPSLDEPSRICDDSLDDEENLEANAARMLSSRFDPSCTGFSTGGKSSKLPSANGLSALISSSADLVTAHSNSRDESDIESSDAEARVLRPREQQKGKGLSRKRRHFYEVFCRDFDSYWVLNRRIKVFWPLDQRWYFGHVFDYDLEKKLHHVKYDDRDEEWIDLQHERFKLLLLPSEVPGKGGRKRSRAHSRKRKPVVDTADIKEKANSSCMESEPIISWLARASNHKSPPIRKRKRTLLGSANSPSPATSEGKLEPRGSLEVGFSGRDADDFACSSGLPNKLGDSSSERKPIAENILSNNGRAPIVYFRRRFHRREQPSISLEGGLCQSSEKPQVFGNASDFVADMSLSVGECSHLAYRLSNDELIWDIGCSGLLKLITTVTSLKVLNFDISFPLPVLFSNIVGWQNYTFMLQRGTLISTWPLVNLEILFVDNAAGLRFLLFEGCMKQAVSFVFLVLAVFCASEQKERHDDQQLPVTSVRFRFSGLQYLEKQLVFTLYNFSEITNFKWLYLDRKLKKHCMLSKQLPPSECTYDNIKLLRYGSNQWKLTNVPRKPSSVMNLKKRSKQRGTRFSSRQTACVKLSRLAFDSDEKHGRPPAFALSFAAAPSFFLNLHLRLLMERSIPSSSFREQDPLYLMDHPDNEDGLVGVDRFPVNDNSVLSSLTVGSNSHVLSNGRVELDSCPNVDLGVNNFSVDLAEGMAANSSHSSLVSPENEADSMLQPEKGKAQLIESKQSLLSSQPLDAKHLYTVDNKVKGGPLNGMAVDIQSSVSVERNTDADIQNIQNSIDLPLDTNDGICSPNLSASQLMWNKSRIGNSCSSASASHSPGWIDRKQDFLRSGFGNGPKKPRTQVSYSLPFGGQDYNSKNKFHQSKGFSHKRIRRASEKKTSEAFGTSQKNMELCSCEANVLVIVGDRGWREYGARIMLELFDHNEWRLGVKISGDTRYSYKAHQFVQPGTTNRYTHAMMWKGGKDWTLEFPDRSQWAFFKEMHEECYNRNFRAASVKNIPIPGVRLVEENDDNVPEAPYVRPSPKYYRQVETDIDIAMDPSRVLYDMDSDDERWILEQRALDFNGSGCWDVSDEMFEKTIDVLEKLACAKQRDDFSLDELEEATTEVGPIEAIKIIYKHWSEKRRRKGMPLVRHLQPPLWEKYQQQVKEWEQLMAKSNLALTSGCQEKPLTIEKPPMFAFCLKPRGLELPNRGTKQRSQKRLPVGALSNGIPGDADAFHSMVGRRSNGFALGDDRSVYSAYNQGLSDSSPVLQGSTRMFSPRDSGTGGYFSLSSDGYERNHYPKLYRNKSKKLCFIPSSSDHQPFSSYSQRTPGKRSSVQLWNSPEWPSQMHFHPDEFPRHNFEQLDPSELDEFRLRDAASAARHAATVAKMKRENAQRMLCRADLAMHKAVAAIMTAEAVKASCGEENIDAQMSG</sequence>
<feature type="compositionally biased region" description="Basic and acidic residues" evidence="7">
    <location>
        <begin position="55"/>
        <end position="66"/>
    </location>
</feature>
<feature type="compositionally biased region" description="Basic and acidic residues" evidence="7">
    <location>
        <begin position="1"/>
        <end position="17"/>
    </location>
</feature>
<proteinExistence type="inferred from homology"/>
<dbReference type="Proteomes" id="UP000813463">
    <property type="component" value="Chromosome 1"/>
</dbReference>
<evidence type="ECO:0000256" key="4">
    <source>
        <dbReference type="ARBA" id="ARBA00023163"/>
    </source>
</evidence>
<evidence type="ECO:0000256" key="3">
    <source>
        <dbReference type="ARBA" id="ARBA00023015"/>
    </source>
</evidence>
<evidence type="ECO:0000256" key="5">
    <source>
        <dbReference type="ARBA" id="ARBA00023242"/>
    </source>
</evidence>
<evidence type="ECO:0000256" key="1">
    <source>
        <dbReference type="ARBA" id="ARBA00004123"/>
    </source>
</evidence>
<dbReference type="CDD" id="cd20404">
    <property type="entry name" value="Tudor_Agenet_AtEML-like"/>
    <property type="match status" value="1"/>
</dbReference>
<dbReference type="KEGG" id="soe:110801655"/>
<dbReference type="GO" id="GO:0005634">
    <property type="term" value="C:nucleus"/>
    <property type="evidence" value="ECO:0007669"/>
    <property type="project" value="UniProtKB-SubCell"/>
</dbReference>
<dbReference type="GO" id="GO:0006357">
    <property type="term" value="P:regulation of transcription by RNA polymerase II"/>
    <property type="evidence" value="ECO:0000318"/>
    <property type="project" value="GO_Central"/>
</dbReference>
<reference evidence="10 11" key="2">
    <citation type="submission" date="2025-04" db="UniProtKB">
        <authorList>
            <consortium name="RefSeq"/>
        </authorList>
    </citation>
    <scope>IDENTIFICATION</scope>
</reference>
<evidence type="ECO:0000256" key="2">
    <source>
        <dbReference type="ARBA" id="ARBA00008035"/>
    </source>
</evidence>
<feature type="region of interest" description="Disordered" evidence="7">
    <location>
        <begin position="449"/>
        <end position="471"/>
    </location>
</feature>
<evidence type="ECO:0000256" key="7">
    <source>
        <dbReference type="SAM" id="MobiDB-lite"/>
    </source>
</evidence>
<dbReference type="Gene3D" id="2.30.30.140">
    <property type="match status" value="1"/>
</dbReference>
<feature type="domain" description="Tudor" evidence="8">
    <location>
        <begin position="387"/>
        <end position="445"/>
    </location>
</feature>
<evidence type="ECO:0000313" key="10">
    <source>
        <dbReference type="RefSeq" id="XP_021862729.1"/>
    </source>
</evidence>
<feature type="compositionally biased region" description="Basic and acidic residues" evidence="7">
    <location>
        <begin position="354"/>
        <end position="366"/>
    </location>
</feature>
<feature type="compositionally biased region" description="Basic residues" evidence="7">
    <location>
        <begin position="1137"/>
        <end position="1151"/>
    </location>
</feature>
<keyword evidence="5 6" id="KW-0539">Nucleus</keyword>
<dbReference type="InterPro" id="IPR019542">
    <property type="entry name" value="Enhancer_polycomb-like_N"/>
</dbReference>
<dbReference type="InterPro" id="IPR002999">
    <property type="entry name" value="Tudor"/>
</dbReference>
<feature type="compositionally biased region" description="Basic and acidic residues" evidence="7">
    <location>
        <begin position="104"/>
        <end position="113"/>
    </location>
</feature>
<protein>
    <recommendedName>
        <fullName evidence="6">Enhancer of polycomb-like protein</fullName>
    </recommendedName>
</protein>
<dbReference type="InterPro" id="IPR024943">
    <property type="entry name" value="Enhancer_polycomb"/>
</dbReference>
<dbReference type="SMART" id="SM00333">
    <property type="entry name" value="TUDOR"/>
    <property type="match status" value="1"/>
</dbReference>
<evidence type="ECO:0000313" key="11">
    <source>
        <dbReference type="RefSeq" id="XP_021862730.1"/>
    </source>
</evidence>
<feature type="compositionally biased region" description="Basic residues" evidence="7">
    <location>
        <begin position="452"/>
        <end position="465"/>
    </location>
</feature>
<feature type="region of interest" description="Disordered" evidence="7">
    <location>
        <begin position="152"/>
        <end position="178"/>
    </location>
</feature>
<feature type="compositionally biased region" description="Basic residues" evidence="7">
    <location>
        <begin position="248"/>
        <end position="258"/>
    </location>
</feature>
<dbReference type="RefSeq" id="XP_021862730.1">
    <property type="nucleotide sequence ID" value="XM_022007038.1"/>
</dbReference>
<dbReference type="GO" id="GO:0035267">
    <property type="term" value="C:NuA4 histone acetyltransferase complex"/>
    <property type="evidence" value="ECO:0007669"/>
    <property type="project" value="InterPro"/>
</dbReference>
<dbReference type="PANTHER" id="PTHR14898">
    <property type="entry name" value="ENHANCER OF POLYCOMB"/>
    <property type="match status" value="1"/>
</dbReference>
<dbReference type="GeneID" id="110801655"/>
<feature type="compositionally biased region" description="Polar residues" evidence="7">
    <location>
        <begin position="511"/>
        <end position="520"/>
    </location>
</feature>
<accession>A0A9R0JA06</accession>
<dbReference type="RefSeq" id="XP_021862729.1">
    <property type="nucleotide sequence ID" value="XM_022007037.1"/>
</dbReference>
<comment type="subcellular location">
    <subcellularLocation>
        <location evidence="1 6">Nucleus</location>
    </subcellularLocation>
</comment>
<name>A0A9R0JA06_SPIOL</name>
<feature type="region of interest" description="Disordered" evidence="7">
    <location>
        <begin position="1137"/>
        <end position="1160"/>
    </location>
</feature>
<evidence type="ECO:0000256" key="6">
    <source>
        <dbReference type="RuleBase" id="RU361124"/>
    </source>
</evidence>
<feature type="region of interest" description="Disordered" evidence="7">
    <location>
        <begin position="498"/>
        <end position="532"/>
    </location>
</feature>
<feature type="compositionally biased region" description="Basic and acidic residues" evidence="7">
    <location>
        <begin position="273"/>
        <end position="283"/>
    </location>
</feature>
<feature type="region of interest" description="Disordered" evidence="7">
    <location>
        <begin position="1"/>
        <end position="139"/>
    </location>
</feature>
<dbReference type="Pfam" id="PF10513">
    <property type="entry name" value="EPL1"/>
    <property type="match status" value="1"/>
</dbReference>